<dbReference type="Pfam" id="PF13279">
    <property type="entry name" value="4HBT_2"/>
    <property type="match status" value="1"/>
</dbReference>
<dbReference type="GeneID" id="95540054"/>
<organism evidence="1 2">
    <name type="scientific">Streptomyces scopuliridis RB72</name>
    <dbReference type="NCBI Taxonomy" id="1440053"/>
    <lineage>
        <taxon>Bacteria</taxon>
        <taxon>Bacillati</taxon>
        <taxon>Actinomycetota</taxon>
        <taxon>Actinomycetes</taxon>
        <taxon>Kitasatosporales</taxon>
        <taxon>Streptomycetaceae</taxon>
        <taxon>Streptomyces</taxon>
    </lineage>
</organism>
<sequence>MTSPISHTPELTEQALNDFFDVTSNFTLRPSYEGGNISTTIGFKQVHYLIEAAVLEHFRAAGLGATTLYVEYGVGLDVVSVDTRLHTVLMLDDAVAVEVKPATRDADTRLRFRITATVQRDGAPRKAVTTTFEVALRAIEHVENSKPVPGRLTRFVVPRLGRATPRKIAAVPVDNIDLSAQRGVTTRSGDPVLAEIIGDDNAFGWKWRVPYFYCHFTSHMQMSGFLRQMEEVLHLFVADRGIAIRRMLDERSWIPVVTKCDIRLTDEVRIEDELYTVFTIEDVFKAILFTARMDCYVVRDGALLQVATGHITHGYVTKESPERDWSLVTFDEEVLAALSGKNLTAN</sequence>
<gene>
    <name evidence="1" type="ORF">Y717_25270</name>
</gene>
<protein>
    <recommendedName>
        <fullName evidence="3">Thioesterase</fullName>
    </recommendedName>
</protein>
<dbReference type="Proteomes" id="UP000245992">
    <property type="component" value="Unassembled WGS sequence"/>
</dbReference>
<evidence type="ECO:0008006" key="3">
    <source>
        <dbReference type="Google" id="ProtNLM"/>
    </source>
</evidence>
<dbReference type="STRING" id="1440053.GCA_000718095_05260"/>
<accession>A0A2T7TG99</accession>
<dbReference type="SUPFAM" id="SSF54637">
    <property type="entry name" value="Thioesterase/thiol ester dehydrase-isomerase"/>
    <property type="match status" value="1"/>
</dbReference>
<comment type="caution">
    <text evidence="1">The sequence shown here is derived from an EMBL/GenBank/DDBJ whole genome shotgun (WGS) entry which is preliminary data.</text>
</comment>
<proteinExistence type="predicted"/>
<keyword evidence="2" id="KW-1185">Reference proteome</keyword>
<dbReference type="AlphaFoldDB" id="A0A2T7TG99"/>
<name>A0A2T7TG99_9ACTN</name>
<dbReference type="OrthoDB" id="4556615at2"/>
<evidence type="ECO:0000313" key="1">
    <source>
        <dbReference type="EMBL" id="PVE14131.1"/>
    </source>
</evidence>
<dbReference type="RefSeq" id="WP_030354235.1">
    <property type="nucleotide sequence ID" value="NZ_AZSP01000006.1"/>
</dbReference>
<dbReference type="Gene3D" id="3.10.129.10">
    <property type="entry name" value="Hotdog Thioesterase"/>
    <property type="match status" value="1"/>
</dbReference>
<dbReference type="EMBL" id="AZSP01000006">
    <property type="protein sequence ID" value="PVE14131.1"/>
    <property type="molecule type" value="Genomic_DNA"/>
</dbReference>
<evidence type="ECO:0000313" key="2">
    <source>
        <dbReference type="Proteomes" id="UP000245992"/>
    </source>
</evidence>
<dbReference type="InterPro" id="IPR029069">
    <property type="entry name" value="HotDog_dom_sf"/>
</dbReference>
<reference evidence="1 2" key="1">
    <citation type="submission" date="2013-12" db="EMBL/GenBank/DDBJ databases">
        <title>Annotated genome of Streptomyces scopuliridis.</title>
        <authorList>
            <person name="Olson J.B."/>
        </authorList>
    </citation>
    <scope>NUCLEOTIDE SEQUENCE [LARGE SCALE GENOMIC DNA]</scope>
    <source>
        <strain evidence="1 2">RB72</strain>
    </source>
</reference>